<feature type="coiled-coil region" evidence="5">
    <location>
        <begin position="463"/>
        <end position="491"/>
    </location>
</feature>
<gene>
    <name evidence="8" type="primary">PLEST010689</name>
    <name evidence="8" type="ORF">PLESTB_000334200</name>
</gene>
<feature type="compositionally biased region" description="Low complexity" evidence="6">
    <location>
        <begin position="178"/>
        <end position="188"/>
    </location>
</feature>
<evidence type="ECO:0000256" key="3">
    <source>
        <dbReference type="ARBA" id="ARBA00022490"/>
    </source>
</evidence>
<sequence length="736" mass="78911">MSLGAALESREFLSSCLKAALDDADLVDAISDQALEQGFSALTIGQGKVSVDQLKDKLYLTVEEAKSVLNICTSMVAGAGSTKPSDPLALHLNATQSGNLAMHLSFKQQQQQDGAKLVPAVSVQSTQEPSVPFEPLDMIMENAAVVVVSRTTPYSSEKKILAASEPQPLPPPSPEPAPVVEEPASAQPSLEFTASTDDTATPAEAIASKPSATKQTIPKPAPAKPADVPLAPTPPKPDSTKPTDAPAAVTSPKPAAAAASPKPVAKPSPRQSMFAKPTEPLSPEASVYSPRLASATSCPTSSPSYLRPTAAHKARVSKIETEPINLAPVQEDSHEQRKRRTLFSRMASTLLAPTQAFVARVTGREEAKSKKDAGVTKMSLQLESMLTSPQGQRVTKPQPFMLRSEMRGKSVTMSTVELELALAREKAFKRNPVPKHVHESRPIVPTQRTAPKDPNEVFEPFQLASVELHNKKMEERRKKLEEEAARDEEARRFKARSFDTRIVASPVTPPKPPPSPVTKASAPVFASEARIQHYHEVVEPAKKAKEEAANQEKVEADRKAKELEEMNVDDFRKTLEFKARPMPDFSAPFRVDPALSRPVTSPSEPKLHTVARLGAVATREDKEGPGLGNGVYDGAGYVDPFSASLRKSTSFGLTRLSSGSKSMTPTSVRKSMLRSSTSASYNQQRPTSARGSVGSNLQAAIRAAARDAARDLAASGCPVSQLEECEEEEVCSAAAV</sequence>
<dbReference type="InterPro" id="IPR027329">
    <property type="entry name" value="TPX2_C"/>
</dbReference>
<evidence type="ECO:0000313" key="9">
    <source>
        <dbReference type="Proteomes" id="UP001165080"/>
    </source>
</evidence>
<keyword evidence="5" id="KW-0175">Coiled coil</keyword>
<feature type="compositionally biased region" description="Pro residues" evidence="6">
    <location>
        <begin position="507"/>
        <end position="516"/>
    </location>
</feature>
<keyword evidence="9" id="KW-1185">Reference proteome</keyword>
<feature type="region of interest" description="Disordered" evidence="6">
    <location>
        <begin position="501"/>
        <end position="521"/>
    </location>
</feature>
<feature type="compositionally biased region" description="Pro residues" evidence="6">
    <location>
        <begin position="167"/>
        <end position="177"/>
    </location>
</feature>
<feature type="region of interest" description="Disordered" evidence="6">
    <location>
        <begin position="653"/>
        <end position="696"/>
    </location>
</feature>
<evidence type="ECO:0000256" key="4">
    <source>
        <dbReference type="ARBA" id="ARBA00023212"/>
    </source>
</evidence>
<organism evidence="8 9">
    <name type="scientific">Pleodorina starrii</name>
    <dbReference type="NCBI Taxonomy" id="330485"/>
    <lineage>
        <taxon>Eukaryota</taxon>
        <taxon>Viridiplantae</taxon>
        <taxon>Chlorophyta</taxon>
        <taxon>core chlorophytes</taxon>
        <taxon>Chlorophyceae</taxon>
        <taxon>CS clade</taxon>
        <taxon>Chlamydomonadales</taxon>
        <taxon>Volvocaceae</taxon>
        <taxon>Pleodorina</taxon>
    </lineage>
</organism>
<evidence type="ECO:0000259" key="7">
    <source>
        <dbReference type="Pfam" id="PF06886"/>
    </source>
</evidence>
<protein>
    <recommendedName>
        <fullName evidence="7">TPX2 C-terminal domain-containing protein</fullName>
    </recommendedName>
</protein>
<comment type="caution">
    <text evidence="8">The sequence shown here is derived from an EMBL/GenBank/DDBJ whole genome shotgun (WGS) entry which is preliminary data.</text>
</comment>
<evidence type="ECO:0000256" key="5">
    <source>
        <dbReference type="SAM" id="Coils"/>
    </source>
</evidence>
<evidence type="ECO:0000313" key="8">
    <source>
        <dbReference type="EMBL" id="GLC50026.1"/>
    </source>
</evidence>
<dbReference type="Pfam" id="PF06886">
    <property type="entry name" value="TPX2"/>
    <property type="match status" value="1"/>
</dbReference>
<feature type="compositionally biased region" description="Low complexity" evidence="6">
    <location>
        <begin position="293"/>
        <end position="304"/>
    </location>
</feature>
<feature type="compositionally biased region" description="Polar residues" evidence="6">
    <location>
        <begin position="190"/>
        <end position="199"/>
    </location>
</feature>
<dbReference type="Proteomes" id="UP001165080">
    <property type="component" value="Unassembled WGS sequence"/>
</dbReference>
<evidence type="ECO:0000256" key="2">
    <source>
        <dbReference type="ARBA" id="ARBA00005885"/>
    </source>
</evidence>
<accession>A0A9W6EZE4</accession>
<dbReference type="EMBL" id="BRXU01000003">
    <property type="protein sequence ID" value="GLC50026.1"/>
    <property type="molecule type" value="Genomic_DNA"/>
</dbReference>
<dbReference type="GO" id="GO:0005856">
    <property type="term" value="C:cytoskeleton"/>
    <property type="evidence" value="ECO:0007669"/>
    <property type="project" value="UniProtKB-SubCell"/>
</dbReference>
<feature type="region of interest" description="Disordered" evidence="6">
    <location>
        <begin position="162"/>
        <end position="339"/>
    </location>
</feature>
<feature type="compositionally biased region" description="Low complexity" evidence="6">
    <location>
        <begin position="240"/>
        <end position="269"/>
    </location>
</feature>
<name>A0A9W6EZE4_9CHLO</name>
<keyword evidence="3" id="KW-0963">Cytoplasm</keyword>
<evidence type="ECO:0000256" key="1">
    <source>
        <dbReference type="ARBA" id="ARBA00004245"/>
    </source>
</evidence>
<dbReference type="AlphaFoldDB" id="A0A9W6EZE4"/>
<reference evidence="8 9" key="1">
    <citation type="journal article" date="2023" name="Commun. Biol.">
        <title>Reorganization of the ancestral sex-determining regions during the evolution of trioecy in Pleodorina starrii.</title>
        <authorList>
            <person name="Takahashi K."/>
            <person name="Suzuki S."/>
            <person name="Kawai-Toyooka H."/>
            <person name="Yamamoto K."/>
            <person name="Hamaji T."/>
            <person name="Ootsuki R."/>
            <person name="Yamaguchi H."/>
            <person name="Kawachi M."/>
            <person name="Higashiyama T."/>
            <person name="Nozaki H."/>
        </authorList>
    </citation>
    <scope>NUCLEOTIDE SEQUENCE [LARGE SCALE GENOMIC DNA]</scope>
    <source>
        <strain evidence="8 9">NIES-4479</strain>
    </source>
</reference>
<evidence type="ECO:0000256" key="6">
    <source>
        <dbReference type="SAM" id="MobiDB-lite"/>
    </source>
</evidence>
<comment type="subcellular location">
    <subcellularLocation>
        <location evidence="1">Cytoplasm</location>
        <location evidence="1">Cytoskeleton</location>
    </subcellularLocation>
</comment>
<comment type="similarity">
    <text evidence="2">Belongs to the TPX2 family.</text>
</comment>
<proteinExistence type="inferred from homology"/>
<feature type="domain" description="TPX2 C-terminal" evidence="7">
    <location>
        <begin position="542"/>
        <end position="589"/>
    </location>
</feature>
<keyword evidence="4" id="KW-0206">Cytoskeleton</keyword>
<dbReference type="OrthoDB" id="534830at2759"/>